<proteinExistence type="predicted"/>
<evidence type="ECO:0000313" key="1">
    <source>
        <dbReference type="EMBL" id="KPE50184.1"/>
    </source>
</evidence>
<accession>A0A0N0IV58</accession>
<dbReference type="RefSeq" id="WP_062701044.1">
    <property type="nucleotide sequence ID" value="NZ_LJOD01000011.1"/>
</dbReference>
<evidence type="ECO:0000313" key="2">
    <source>
        <dbReference type="Proteomes" id="UP000037953"/>
    </source>
</evidence>
<name>A0A0N0IV58_CHRID</name>
<protein>
    <submittedName>
        <fullName evidence="1">Uncharacterized protein</fullName>
    </submittedName>
</protein>
<sequence>MSYRFPLKFNISIFLCILFLVSCKKKDVNYILYYQKVNEIDSIYRIANNPKLAAEEYKKLFDEYEPRNLERTREYETYIQLADKYNVDFGGKKSLKKLIPLIAPYGEYYKLYFPLFKKYGIDSISLKEKVADWKKDLNQTLIDSFTVAMKRDREGRPIDTALTRRNVEKNSRFLIWVFNKYGYPTPQKMGIMGHNDTFFAMTTFLTHMNETKKYYPEIKSRLYGYIKSGDCAPRDYALMVDNMAMLNNKEPIYLFNPGVSKDSAQTNRNRKSIGLPSIKHTNLIIKDSFNPVLRE</sequence>
<organism evidence="1 2">
    <name type="scientific">Chryseobacterium indologenes</name>
    <name type="common">Flavobacterium indologenes</name>
    <dbReference type="NCBI Taxonomy" id="253"/>
    <lineage>
        <taxon>Bacteria</taxon>
        <taxon>Pseudomonadati</taxon>
        <taxon>Bacteroidota</taxon>
        <taxon>Flavobacteriia</taxon>
        <taxon>Flavobacteriales</taxon>
        <taxon>Weeksellaceae</taxon>
        <taxon>Chryseobacterium group</taxon>
        <taxon>Chryseobacterium</taxon>
    </lineage>
</organism>
<reference evidence="2" key="2">
    <citation type="submission" date="2015-09" db="EMBL/GenBank/DDBJ databases">
        <title>Draft genome sequence of a multidrug-resistant Chryseobacterium indologenes isolate from Malaysia.</title>
        <authorList>
            <person name="Yu C.Y."/>
            <person name="Ang G.Y."/>
            <person name="Chan K.-G."/>
        </authorList>
    </citation>
    <scope>NUCLEOTIDE SEQUENCE [LARGE SCALE GENOMIC DNA]</scope>
    <source>
        <strain evidence="2">CI_885</strain>
    </source>
</reference>
<reference evidence="1 2" key="1">
    <citation type="journal article" date="2015" name="Genom Data">
        <title>Draft genome sequence of a multidrug-resistant Chryseobacterium indologenes isolate from Malaysia.</title>
        <authorList>
            <person name="Yu C.Y."/>
            <person name="Ang G.Y."/>
            <person name="Cheng H.J."/>
            <person name="Cheong Y.M."/>
            <person name="Yin W.F."/>
            <person name="Chan K.G."/>
        </authorList>
    </citation>
    <scope>NUCLEOTIDE SEQUENCE [LARGE SCALE GENOMIC DNA]</scope>
    <source>
        <strain evidence="1 2">CI_885</strain>
    </source>
</reference>
<dbReference type="AlphaFoldDB" id="A0A0N0IV58"/>
<dbReference type="OrthoDB" id="1490993at2"/>
<comment type="caution">
    <text evidence="1">The sequence shown here is derived from an EMBL/GenBank/DDBJ whole genome shotgun (WGS) entry which is preliminary data.</text>
</comment>
<gene>
    <name evidence="1" type="ORF">AOB46_15645</name>
</gene>
<dbReference type="Proteomes" id="UP000037953">
    <property type="component" value="Unassembled WGS sequence"/>
</dbReference>
<dbReference type="PROSITE" id="PS51257">
    <property type="entry name" value="PROKAR_LIPOPROTEIN"/>
    <property type="match status" value="1"/>
</dbReference>
<dbReference type="PATRIC" id="fig|253.9.peg.1065"/>
<dbReference type="EMBL" id="LJOD01000011">
    <property type="protein sequence ID" value="KPE50184.1"/>
    <property type="molecule type" value="Genomic_DNA"/>
</dbReference>